<feature type="region of interest" description="Disordered" evidence="2">
    <location>
        <begin position="1882"/>
        <end position="1959"/>
    </location>
</feature>
<dbReference type="InterPro" id="IPR000225">
    <property type="entry name" value="Armadillo"/>
</dbReference>
<feature type="compositionally biased region" description="Polar residues" evidence="2">
    <location>
        <begin position="200"/>
        <end position="215"/>
    </location>
</feature>
<name>A0A0F7UV91_TOXGV</name>
<feature type="repeat" description="ARM" evidence="1">
    <location>
        <begin position="2336"/>
        <end position="2371"/>
    </location>
</feature>
<feature type="compositionally biased region" description="Basic and acidic residues" evidence="2">
    <location>
        <begin position="744"/>
        <end position="753"/>
    </location>
</feature>
<evidence type="ECO:0000313" key="3">
    <source>
        <dbReference type="EMBL" id="CEL73961.1"/>
    </source>
</evidence>
<feature type="compositionally biased region" description="Basic and acidic residues" evidence="2">
    <location>
        <begin position="1034"/>
        <end position="1052"/>
    </location>
</feature>
<feature type="region of interest" description="Disordered" evidence="2">
    <location>
        <begin position="1225"/>
        <end position="1284"/>
    </location>
</feature>
<dbReference type="PROSITE" id="PS50176">
    <property type="entry name" value="ARM_REPEAT"/>
    <property type="match status" value="1"/>
</dbReference>
<gene>
    <name evidence="3" type="ORF">BN1205_047780</name>
</gene>
<feature type="region of interest" description="Disordered" evidence="2">
    <location>
        <begin position="1712"/>
        <end position="1739"/>
    </location>
</feature>
<protein>
    <submittedName>
        <fullName evidence="3">Uncharacterized protein</fullName>
    </submittedName>
</protein>
<feature type="compositionally biased region" description="Low complexity" evidence="2">
    <location>
        <begin position="1309"/>
        <end position="1322"/>
    </location>
</feature>
<accession>A0A0F7UV91</accession>
<feature type="region of interest" description="Disordered" evidence="2">
    <location>
        <begin position="1986"/>
        <end position="2037"/>
    </location>
</feature>
<feature type="compositionally biased region" description="Acidic residues" evidence="2">
    <location>
        <begin position="1466"/>
        <end position="1497"/>
    </location>
</feature>
<sequence>MENYHRVKRPMSPPPSLIAAAAFFIFCSFATGVEPKDGAASTAFVNRQSSPAALPDTGEAIEWRSHTASSRQSEDNAAGMQSVVRSTGLSQSGQHAVQDALDRRDYTDDRREKDESGEGENDQSRDTQTAPGAPNDGGKSRKALEGASSGARQREQVAKHDVDAKRPLTANNMVRPGAGVPRFALKVPEGRGQKMKAKPDSQSPATGTIQASDSAATLPVDSTAEHSRHALQQEQITEWELAEPRRKSNAATRNLTTAQYDTAVVPPEATPDASGEEQMVRPVVVAAQAELRGRTDGKTTPCNVSVAGVSTGQQAAVEGCLDGSETRGEGDTGETGTTVSWLHKKMLGEEDSDGTAPERTLPSHVLSLRTEGEYENTTKEYFELGKILREDSSLMPRTYTRQTNLEEKHYLRPRDRVTEEGKKTQPLSEEPLLHRELLEEGNQNDKLLKNYGESADTAATPEEHQMNPVAPTYDKRKNDVFQRQHMSTPSEQLKLTKEGSSAGSHVPESSSEPGGQRVPASTREAYGSEHDSGTLASSHVQKDVASTSDNGLPRIDEMDQKLQLGKQDVSGTEEAEGHHQRQPEESVNGDSEPIGGGTPDERESIHLSQDGVEKGPLQALQQDGGAGGKETSSPEAAEGSALKEPQAGPSSSSGDTVLFQQVSGFPLSLEFSISSVASSDPTVDNNAERHRSRPNVSSSKDDTEQQSSDQRRPGRGYPSEGQLVHGSVVETLHEDDGVSTLPSRTDEQAKSDTEDVDSLPQMKLEPLFVDVDSDGTNYEKEDSHEDGETGDSMGVRALDPEKSGTEGETEFIPVEHRTREEASRDEVQTEEGAQGRKESAQKAENDPGERVAKGIAQKPPAGQSRTRVRGDGAETGHTSPLNGDRKIHVGTKAASEAELEGKLQELTEQEGSSERMKERGAHDQNEEQTRNHRNEKSTAELDEEGNSEADRLNDYLKDPGLEDGRLDALLVETETNRTDSNADHKKEGSRVAKMFEEIHSEQDVQQQTRDTGRTEVDCDVVEERHQVNGKRGTQRGEDKTEQLEPEMSRNKTELTTGELMVGTNPGKALQVKRRNAGEAQRSSEDDLSDVVQELVAVSAARDGKRSSEWLPVAAEVRDSTRTSVNKKEIASLAFSSPGLRDRFTVAPESASSKQDKKLAQTAAAQVPFDTSLSNRLPAHHTSLPAPNPAYDSEVVHILPQVNSDSNRMVTVSPAKERMASTELQALQIPESVDPSADHDFLYTSRSRSPESAVEEPLPAQSQSSKAGQMVETQGEPGTGLSASSLDAADRADPVAILSDPRKPESSQTAVPGPSGSSGAPAPLTSVTPAATGTRETYATLESSISGVDIITIPDNLSDMIRNPGIQSRRPMNSGSSSNRPSSGENGSDVNRPKATSTNSATKKIIDLTLTQSPTMFDLFMEQEAAEGITPGADLAPTLMEEASVSQWPDAASQLQTTQTGEKESPSEEEGLGNPDDDEEENDEDEEEEDDINTEEEDPQPRRTYPVPLPLPIPISFPWLGGLGGGGLGLLSVRGPSAPQPDSPAVPPLDPSTALGVGNGVHPHLSPSMPLKVEEGVISNIASSTSMPALRASSAGMAPDTWFAPNAGNQVLPPSSGAFLERTTAPPVFTSVVPSTMVPRIFEADPGLPIPASHSVGSTPSSAPPHTPALANADSVAPPTTPLSVAFGSVGARPFPDTLPVASEVTIARVSPQNSYTTGSTGVHSLSQNGSTPPAWQPTETQHSLPVYGNTLPPRNHGPGMHRSIYSASGDVSPTSGIGVKPLVGGEGTISRLSVATARDQAFAASTSPRLPSLTQTAPGLSLLDDVHARTGSAAGWGSNIAGAGTVSSFSIPSSLYPESIHSVSSFQGPSSLHSPAFASSTLGSPISSGSPHSSTKIPTPLTTSTPSSPAHSDTSGSLSPVLASTTTVLPELPKRTQQSITSHDVHEVARSSPGISSTTPAGFYSGSVNPSSFGTELSNLVYSSTTSSAFDSPAGTTVSSRGGNLGGARASPVSIPRGPSSLSHPGASPSLSTPGVSAGAGIKTREGVGSGGIAAAGSAAAGVSRQLPGAVTAMPAIVQSADQLFTSTSSFIGVGNSLIKSFPFEEALEWSQQRNEARKEQKEKPPTHLGQPWVRCVSSGMTCCIPQKAVGGDWKKKPPYLNESPAENRACQAHFVPMQNAVCASTAYEDNECGIQRMETSQFILFRHVINVRGSKNLKAVCECRWARSPSSTTPHLDGRAAVLAGVDSEQAKQGRSVMPPGTQSEGFASWQVSKKAIAEKQQRRDKTNKVAQGVGAALKTTALLTQQGSDAMHSSLAGMERAQGDPAAQVQEIRGGVEAIADLLMKTSDTSPAMSMVTKALDDLAYLQKK</sequence>
<feature type="compositionally biased region" description="Low complexity" evidence="2">
    <location>
        <begin position="1882"/>
        <end position="1915"/>
    </location>
</feature>
<evidence type="ECO:0000256" key="2">
    <source>
        <dbReference type="SAM" id="MobiDB-lite"/>
    </source>
</evidence>
<feature type="region of interest" description="Disordered" evidence="2">
    <location>
        <begin position="1297"/>
        <end position="1332"/>
    </location>
</feature>
<feature type="compositionally biased region" description="Polar residues" evidence="2">
    <location>
        <begin position="484"/>
        <end position="513"/>
    </location>
</feature>
<organism evidence="3">
    <name type="scientific">Toxoplasma gondii (strain ATCC 50861 / VEG)</name>
    <dbReference type="NCBI Taxonomy" id="432359"/>
    <lineage>
        <taxon>Eukaryota</taxon>
        <taxon>Sar</taxon>
        <taxon>Alveolata</taxon>
        <taxon>Apicomplexa</taxon>
        <taxon>Conoidasida</taxon>
        <taxon>Coccidia</taxon>
        <taxon>Eucoccidiorida</taxon>
        <taxon>Eimeriorina</taxon>
        <taxon>Sarcocystidae</taxon>
        <taxon>Toxoplasma</taxon>
    </lineage>
</organism>
<feature type="compositionally biased region" description="Polar residues" evidence="2">
    <location>
        <begin position="1916"/>
        <end position="1928"/>
    </location>
</feature>
<feature type="compositionally biased region" description="Basic and acidic residues" evidence="2">
    <location>
        <begin position="100"/>
        <end position="116"/>
    </location>
</feature>
<feature type="compositionally biased region" description="Basic and acidic residues" evidence="2">
    <location>
        <begin position="948"/>
        <end position="963"/>
    </location>
</feature>
<dbReference type="EMBL" id="LN714496">
    <property type="protein sequence ID" value="CEL73961.1"/>
    <property type="molecule type" value="Genomic_DNA"/>
</dbReference>
<feature type="region of interest" description="Disordered" evidence="2">
    <location>
        <begin position="483"/>
        <end position="657"/>
    </location>
</feature>
<feature type="region of interest" description="Disordered" evidence="2">
    <location>
        <begin position="677"/>
        <end position="963"/>
    </location>
</feature>
<feature type="compositionally biased region" description="Basic and acidic residues" evidence="2">
    <location>
        <begin position="152"/>
        <end position="166"/>
    </location>
</feature>
<feature type="compositionally biased region" description="Polar residues" evidence="2">
    <location>
        <begin position="1986"/>
        <end position="2002"/>
    </location>
</feature>
<reference evidence="3" key="1">
    <citation type="journal article" date="2015" name="PLoS ONE">
        <title>Comprehensive Evaluation of Toxoplasma gondii VEG and Neospora caninum LIV Genomes with Tachyzoite Stage Transcriptome and Proteome Defines Novel Transcript Features.</title>
        <authorList>
            <person name="Ramaprasad A."/>
            <person name="Mourier T."/>
            <person name="Naeem R."/>
            <person name="Malas T.B."/>
            <person name="Moussa E."/>
            <person name="Panigrahi A."/>
            <person name="Vermont S.J."/>
            <person name="Otto T.D."/>
            <person name="Wastling J."/>
            <person name="Pain A."/>
        </authorList>
    </citation>
    <scope>NUCLEOTIDE SEQUENCE</scope>
    <source>
        <strain evidence="3">VEG</strain>
    </source>
</reference>
<feature type="compositionally biased region" description="Basic and acidic residues" evidence="2">
    <location>
        <begin position="575"/>
        <end position="584"/>
    </location>
</feature>
<feature type="compositionally biased region" description="Low complexity" evidence="2">
    <location>
        <begin position="1367"/>
        <end position="1387"/>
    </location>
</feature>
<feature type="region of interest" description="Disordered" evidence="2">
    <location>
        <begin position="1441"/>
        <end position="1506"/>
    </location>
</feature>
<feature type="compositionally biased region" description="Polar residues" evidence="2">
    <location>
        <begin position="648"/>
        <end position="657"/>
    </location>
</feature>
<feature type="compositionally biased region" description="Basic and acidic residues" evidence="2">
    <location>
        <begin position="912"/>
        <end position="939"/>
    </location>
</feature>
<feature type="region of interest" description="Disordered" evidence="2">
    <location>
        <begin position="1145"/>
        <end position="1187"/>
    </location>
</feature>
<feature type="compositionally biased region" description="Polar residues" evidence="2">
    <location>
        <begin position="534"/>
        <end position="550"/>
    </location>
</feature>
<feature type="compositionally biased region" description="Basic and acidic residues" evidence="2">
    <location>
        <begin position="1010"/>
        <end position="1026"/>
    </location>
</feature>
<feature type="region of interest" description="Disordered" evidence="2">
    <location>
        <begin position="1000"/>
        <end position="1087"/>
    </location>
</feature>
<proteinExistence type="predicted"/>
<feature type="region of interest" description="Disordered" evidence="2">
    <location>
        <begin position="1360"/>
        <end position="1399"/>
    </location>
</feature>
<feature type="compositionally biased region" description="Polar residues" evidence="2">
    <location>
        <begin position="249"/>
        <end position="260"/>
    </location>
</feature>
<feature type="compositionally biased region" description="Basic and acidic residues" evidence="2">
    <location>
        <begin position="813"/>
        <end position="852"/>
    </location>
</feature>
<feature type="compositionally biased region" description="Basic and acidic residues" evidence="2">
    <location>
        <begin position="777"/>
        <end position="787"/>
    </location>
</feature>
<feature type="compositionally biased region" description="Polar residues" evidence="2">
    <location>
        <begin position="83"/>
        <end position="95"/>
    </location>
</feature>
<feature type="region of interest" description="Disordered" evidence="2">
    <location>
        <begin position="64"/>
        <end position="280"/>
    </location>
</feature>
<evidence type="ECO:0000256" key="1">
    <source>
        <dbReference type="PROSITE-ProRule" id="PRU00259"/>
    </source>
</evidence>